<evidence type="ECO:0000256" key="2">
    <source>
        <dbReference type="ARBA" id="ARBA00006411"/>
    </source>
</evidence>
<keyword evidence="3" id="KW-0963">Cytoplasm</keyword>
<name>A0ABP5DVI2_9PSEU</name>
<dbReference type="RefSeq" id="WP_344429615.1">
    <property type="nucleotide sequence ID" value="NZ_BAAANN010000041.1"/>
</dbReference>
<organism evidence="5 6">
    <name type="scientific">Amycolatopsis minnesotensis</name>
    <dbReference type="NCBI Taxonomy" id="337894"/>
    <lineage>
        <taxon>Bacteria</taxon>
        <taxon>Bacillati</taxon>
        <taxon>Actinomycetota</taxon>
        <taxon>Actinomycetes</taxon>
        <taxon>Pseudonocardiales</taxon>
        <taxon>Pseudonocardiaceae</taxon>
        <taxon>Amycolatopsis</taxon>
    </lineage>
</organism>
<evidence type="ECO:0000256" key="1">
    <source>
        <dbReference type="ARBA" id="ARBA00004496"/>
    </source>
</evidence>
<evidence type="ECO:0000313" key="6">
    <source>
        <dbReference type="Proteomes" id="UP001501116"/>
    </source>
</evidence>
<dbReference type="Pfam" id="PF14011">
    <property type="entry name" value="ESX-1_EspG"/>
    <property type="match status" value="1"/>
</dbReference>
<evidence type="ECO:0000256" key="3">
    <source>
        <dbReference type="ARBA" id="ARBA00022490"/>
    </source>
</evidence>
<keyword evidence="4" id="KW-0143">Chaperone</keyword>
<dbReference type="EMBL" id="BAAANN010000041">
    <property type="protein sequence ID" value="GAA1985221.1"/>
    <property type="molecule type" value="Genomic_DNA"/>
</dbReference>
<keyword evidence="6" id="KW-1185">Reference proteome</keyword>
<comment type="caution">
    <text evidence="5">The sequence shown here is derived from an EMBL/GenBank/DDBJ whole genome shotgun (WGS) entry which is preliminary data.</text>
</comment>
<dbReference type="InterPro" id="IPR025734">
    <property type="entry name" value="EspG"/>
</dbReference>
<protein>
    <submittedName>
        <fullName evidence="5">ESX secretion-associated protein EspG</fullName>
    </submittedName>
</protein>
<sequence length="257" mass="27871">MSSSTGTVVLSVLEFDALWEAERLPERHPALQVISPGITYTERRQLVEEALTGLRGRGLVRGARATGEVADLFNILAAPQLALDAWVWAEREIKGLAARIGGAAVLAVIDAGEVWLIPTDADRLPEAAVSVAGELEPGVGRSVNVPHDVLTAADIEARGDAKALVTALEDRRLPLEESQELAGMLMGTVARGQFGTERRGRDGLVRRAPRVVAFHDTDSGRYLFQLSRDANGRDWATVTPADNLVLEQRIHELLDEF</sequence>
<comment type="subcellular location">
    <subcellularLocation>
        <location evidence="1">Cytoplasm</location>
    </subcellularLocation>
</comment>
<comment type="similarity">
    <text evidence="2">Belongs to the EspG family.</text>
</comment>
<evidence type="ECO:0000313" key="5">
    <source>
        <dbReference type="EMBL" id="GAA1985221.1"/>
    </source>
</evidence>
<evidence type="ECO:0000256" key="4">
    <source>
        <dbReference type="ARBA" id="ARBA00023186"/>
    </source>
</evidence>
<dbReference type="Proteomes" id="UP001501116">
    <property type="component" value="Unassembled WGS sequence"/>
</dbReference>
<accession>A0ABP5DVI2</accession>
<proteinExistence type="inferred from homology"/>
<reference evidence="6" key="1">
    <citation type="journal article" date="2019" name="Int. J. Syst. Evol. Microbiol.">
        <title>The Global Catalogue of Microorganisms (GCM) 10K type strain sequencing project: providing services to taxonomists for standard genome sequencing and annotation.</title>
        <authorList>
            <consortium name="The Broad Institute Genomics Platform"/>
            <consortium name="The Broad Institute Genome Sequencing Center for Infectious Disease"/>
            <person name="Wu L."/>
            <person name="Ma J."/>
        </authorList>
    </citation>
    <scope>NUCLEOTIDE SEQUENCE [LARGE SCALE GENOMIC DNA]</scope>
    <source>
        <strain evidence="6">JCM 14545</strain>
    </source>
</reference>
<gene>
    <name evidence="5" type="ORF">GCM10009754_73540</name>
</gene>